<feature type="compositionally biased region" description="Low complexity" evidence="4">
    <location>
        <begin position="1"/>
        <end position="13"/>
    </location>
</feature>
<evidence type="ECO:0000313" key="7">
    <source>
        <dbReference type="Proteomes" id="UP001595914"/>
    </source>
</evidence>
<keyword evidence="1 3" id="KW-0378">Hydrolase</keyword>
<sequence>MSAGAATVAAEPAGQSPSRLATSTSGAPRMVDEQGRTVLLRGINVNGLGEYYQEFPDLDPVMPLTEDDFAGIASRGFNVVRLIMSWSLISPERGQFDSAYLDRIAQATAWAKAHDIGVILDMHQDAWGTAVATPDGVTCPAPMKPAVGWDGAPAWATATVGGADTCRLADSREVSVAVQRSFENFYNDVNGIQGEFVKAWQFVAGRFAADPTVVGYDLLNEPNPGLSFGLNDYVKLGTLYDRLIPAIRAAESAAPGGFSHTAYFEPGVVTSIFPVPGPATGPGDFLGSSGSSGSSGSIDAAARPSFLSDPNLVFAPHIYNESLPLAAGTIESGFANAAAAGKNYGTPFFSGEWGYFGDDAANTDKVARYAAQEDAHLVGGTWWQWKQACGDPHNVQTRGNRPDCEPGTFGEFESFPEDSPIRAILNRGYPRAVPGELTAIRADVPSGALEVEGVADRAGVSADIWVPARCAQPEVSGTNVGAATVRSVAGGSRVSVPVSAAGEYAITVAC</sequence>
<feature type="domain" description="Glycoside hydrolase family 5" evidence="5">
    <location>
        <begin position="31"/>
        <end position="387"/>
    </location>
</feature>
<dbReference type="InterPro" id="IPR052066">
    <property type="entry name" value="Glycosphingolipid_Hydrolases"/>
</dbReference>
<dbReference type="Proteomes" id="UP001595914">
    <property type="component" value="Unassembled WGS sequence"/>
</dbReference>
<accession>A0ABV9FKX0</accession>
<dbReference type="InterPro" id="IPR018087">
    <property type="entry name" value="Glyco_hydro_5_CS"/>
</dbReference>
<keyword evidence="2 3" id="KW-0326">Glycosidase</keyword>
<evidence type="ECO:0000256" key="3">
    <source>
        <dbReference type="RuleBase" id="RU361153"/>
    </source>
</evidence>
<dbReference type="GO" id="GO:0016798">
    <property type="term" value="F:hydrolase activity, acting on glycosyl bonds"/>
    <property type="evidence" value="ECO:0007669"/>
    <property type="project" value="UniProtKB-KW"/>
</dbReference>
<dbReference type="Gene3D" id="3.20.20.80">
    <property type="entry name" value="Glycosidases"/>
    <property type="match status" value="1"/>
</dbReference>
<dbReference type="SUPFAM" id="SSF51445">
    <property type="entry name" value="(Trans)glycosidases"/>
    <property type="match status" value="1"/>
</dbReference>
<dbReference type="PANTHER" id="PTHR31308">
    <property type="match status" value="1"/>
</dbReference>
<organism evidence="6 7">
    <name type="scientific">Rhodococcus kronopolitis</name>
    <dbReference type="NCBI Taxonomy" id="1460226"/>
    <lineage>
        <taxon>Bacteria</taxon>
        <taxon>Bacillati</taxon>
        <taxon>Actinomycetota</taxon>
        <taxon>Actinomycetes</taxon>
        <taxon>Mycobacteriales</taxon>
        <taxon>Nocardiaceae</taxon>
        <taxon>Rhodococcus</taxon>
    </lineage>
</organism>
<comment type="caution">
    <text evidence="6">The sequence shown here is derived from an EMBL/GenBank/DDBJ whole genome shotgun (WGS) entry which is preliminary data.</text>
</comment>
<dbReference type="EMBL" id="JBHSFO010000001">
    <property type="protein sequence ID" value="MFC4602448.1"/>
    <property type="molecule type" value="Genomic_DNA"/>
</dbReference>
<feature type="compositionally biased region" description="Polar residues" evidence="4">
    <location>
        <begin position="15"/>
        <end position="26"/>
    </location>
</feature>
<dbReference type="Pfam" id="PF00150">
    <property type="entry name" value="Cellulase"/>
    <property type="match status" value="1"/>
</dbReference>
<dbReference type="InterPro" id="IPR001547">
    <property type="entry name" value="Glyco_hydro_5"/>
</dbReference>
<feature type="region of interest" description="Disordered" evidence="4">
    <location>
        <begin position="1"/>
        <end position="29"/>
    </location>
</feature>
<dbReference type="InterPro" id="IPR013780">
    <property type="entry name" value="Glyco_hydro_b"/>
</dbReference>
<dbReference type="Gene3D" id="2.60.40.1180">
    <property type="entry name" value="Golgi alpha-mannosidase II"/>
    <property type="match status" value="1"/>
</dbReference>
<name>A0ABV9FKX0_9NOCA</name>
<dbReference type="RefSeq" id="WP_378413590.1">
    <property type="nucleotide sequence ID" value="NZ_JBHSFO010000001.1"/>
</dbReference>
<comment type="similarity">
    <text evidence="3">Belongs to the glycosyl hydrolase 5 (cellulase A) family.</text>
</comment>
<proteinExistence type="inferred from homology"/>
<keyword evidence="7" id="KW-1185">Reference proteome</keyword>
<dbReference type="InterPro" id="IPR017853">
    <property type="entry name" value="GH"/>
</dbReference>
<evidence type="ECO:0000256" key="2">
    <source>
        <dbReference type="ARBA" id="ARBA00023295"/>
    </source>
</evidence>
<evidence type="ECO:0000256" key="1">
    <source>
        <dbReference type="ARBA" id="ARBA00022801"/>
    </source>
</evidence>
<evidence type="ECO:0000259" key="5">
    <source>
        <dbReference type="Pfam" id="PF00150"/>
    </source>
</evidence>
<reference evidence="7" key="1">
    <citation type="journal article" date="2019" name="Int. J. Syst. Evol. Microbiol.">
        <title>The Global Catalogue of Microorganisms (GCM) 10K type strain sequencing project: providing services to taxonomists for standard genome sequencing and annotation.</title>
        <authorList>
            <consortium name="The Broad Institute Genomics Platform"/>
            <consortium name="The Broad Institute Genome Sequencing Center for Infectious Disease"/>
            <person name="Wu L."/>
            <person name="Ma J."/>
        </authorList>
    </citation>
    <scope>NUCLEOTIDE SEQUENCE [LARGE SCALE GENOMIC DNA]</scope>
    <source>
        <strain evidence="7">CCUG 54520</strain>
    </source>
</reference>
<evidence type="ECO:0000256" key="4">
    <source>
        <dbReference type="SAM" id="MobiDB-lite"/>
    </source>
</evidence>
<gene>
    <name evidence="6" type="ORF">ACFO6S_01955</name>
</gene>
<protein>
    <submittedName>
        <fullName evidence="6">Glycoside hydrolase family 5 protein</fullName>
        <ecNumber evidence="6">3.2.1.-</ecNumber>
    </submittedName>
</protein>
<dbReference type="PANTHER" id="PTHR31308:SF3">
    <property type="entry name" value="ENDOGLYCOCERAMIDASE"/>
    <property type="match status" value="1"/>
</dbReference>
<dbReference type="EC" id="3.2.1.-" evidence="6"/>
<evidence type="ECO:0000313" key="6">
    <source>
        <dbReference type="EMBL" id="MFC4602448.1"/>
    </source>
</evidence>
<dbReference type="PROSITE" id="PS00659">
    <property type="entry name" value="GLYCOSYL_HYDROL_F5"/>
    <property type="match status" value="1"/>
</dbReference>